<dbReference type="OrthoDB" id="3639251at2759"/>
<comment type="subcellular location">
    <subcellularLocation>
        <location evidence="1">Membrane</location>
        <topology evidence="1">Multi-pass membrane protein</topology>
    </subcellularLocation>
</comment>
<name>A0A9P3CUB8_9PEZI</name>
<dbReference type="RefSeq" id="XP_044658975.1">
    <property type="nucleotide sequence ID" value="XM_044803040.1"/>
</dbReference>
<dbReference type="PANTHER" id="PTHR43791:SF47">
    <property type="entry name" value="MAJOR FACILITATOR SUPERFAMILY (MFS) PROFILE DOMAIN-CONTAINING PROTEIN-RELATED"/>
    <property type="match status" value="1"/>
</dbReference>
<keyword evidence="2" id="KW-0813">Transport</keyword>
<accession>A0A9P3CUB8</accession>
<organism evidence="9 10">
    <name type="scientific">Cercospora kikuchii</name>
    <dbReference type="NCBI Taxonomy" id="84275"/>
    <lineage>
        <taxon>Eukaryota</taxon>
        <taxon>Fungi</taxon>
        <taxon>Dikarya</taxon>
        <taxon>Ascomycota</taxon>
        <taxon>Pezizomycotina</taxon>
        <taxon>Dothideomycetes</taxon>
        <taxon>Dothideomycetidae</taxon>
        <taxon>Mycosphaerellales</taxon>
        <taxon>Mycosphaerellaceae</taxon>
        <taxon>Cercospora</taxon>
    </lineage>
</organism>
<feature type="transmembrane region" description="Helical" evidence="7">
    <location>
        <begin position="296"/>
        <end position="319"/>
    </location>
</feature>
<feature type="transmembrane region" description="Helical" evidence="7">
    <location>
        <begin position="124"/>
        <end position="145"/>
    </location>
</feature>
<dbReference type="Pfam" id="PF07690">
    <property type="entry name" value="MFS_1"/>
    <property type="match status" value="1"/>
</dbReference>
<dbReference type="GO" id="GO:0016020">
    <property type="term" value="C:membrane"/>
    <property type="evidence" value="ECO:0007669"/>
    <property type="project" value="UniProtKB-SubCell"/>
</dbReference>
<evidence type="ECO:0000256" key="3">
    <source>
        <dbReference type="ARBA" id="ARBA00022692"/>
    </source>
</evidence>
<evidence type="ECO:0000256" key="1">
    <source>
        <dbReference type="ARBA" id="ARBA00004141"/>
    </source>
</evidence>
<evidence type="ECO:0000259" key="8">
    <source>
        <dbReference type="PROSITE" id="PS50850"/>
    </source>
</evidence>
<evidence type="ECO:0000256" key="7">
    <source>
        <dbReference type="SAM" id="Phobius"/>
    </source>
</evidence>
<dbReference type="GO" id="GO:0022857">
    <property type="term" value="F:transmembrane transporter activity"/>
    <property type="evidence" value="ECO:0007669"/>
    <property type="project" value="InterPro"/>
</dbReference>
<keyword evidence="4 7" id="KW-1133">Transmembrane helix</keyword>
<feature type="transmembrane region" description="Helical" evidence="7">
    <location>
        <begin position="339"/>
        <end position="356"/>
    </location>
</feature>
<dbReference type="AlphaFoldDB" id="A0A9P3CUB8"/>
<dbReference type="InterPro" id="IPR036259">
    <property type="entry name" value="MFS_trans_sf"/>
</dbReference>
<feature type="transmembrane region" description="Helical" evidence="7">
    <location>
        <begin position="220"/>
        <end position="243"/>
    </location>
</feature>
<evidence type="ECO:0000256" key="5">
    <source>
        <dbReference type="ARBA" id="ARBA00023136"/>
    </source>
</evidence>
<dbReference type="FunFam" id="1.20.1250.20:FF:000018">
    <property type="entry name" value="MFS transporter permease"/>
    <property type="match status" value="1"/>
</dbReference>
<dbReference type="InterPro" id="IPR020846">
    <property type="entry name" value="MFS_dom"/>
</dbReference>
<feature type="transmembrane region" description="Helical" evidence="7">
    <location>
        <begin position="190"/>
        <end position="208"/>
    </location>
</feature>
<feature type="compositionally biased region" description="Basic and acidic residues" evidence="6">
    <location>
        <begin position="7"/>
        <end position="34"/>
    </location>
</feature>
<dbReference type="EMBL" id="BOLY01000004">
    <property type="protein sequence ID" value="GIZ44488.1"/>
    <property type="molecule type" value="Genomic_DNA"/>
</dbReference>
<dbReference type="PROSITE" id="PS50850">
    <property type="entry name" value="MFS"/>
    <property type="match status" value="1"/>
</dbReference>
<evidence type="ECO:0000256" key="4">
    <source>
        <dbReference type="ARBA" id="ARBA00022989"/>
    </source>
</evidence>
<protein>
    <recommendedName>
        <fullName evidence="8">Major facilitator superfamily (MFS) profile domain-containing protein</fullName>
    </recommendedName>
</protein>
<evidence type="ECO:0000313" key="9">
    <source>
        <dbReference type="EMBL" id="GIZ44488.1"/>
    </source>
</evidence>
<evidence type="ECO:0000256" key="2">
    <source>
        <dbReference type="ARBA" id="ARBA00022448"/>
    </source>
</evidence>
<dbReference type="Proteomes" id="UP000825890">
    <property type="component" value="Unassembled WGS sequence"/>
</dbReference>
<evidence type="ECO:0000313" key="10">
    <source>
        <dbReference type="Proteomes" id="UP000825890"/>
    </source>
</evidence>
<reference evidence="9 10" key="1">
    <citation type="submission" date="2021-01" db="EMBL/GenBank/DDBJ databases">
        <title>Cercospora kikuchii MAFF 305040 whole genome shotgun sequence.</title>
        <authorList>
            <person name="Kashiwa T."/>
            <person name="Suzuki T."/>
        </authorList>
    </citation>
    <scope>NUCLEOTIDE SEQUENCE [LARGE SCALE GENOMIC DNA]</scope>
    <source>
        <strain evidence="9 10">MAFF 305040</strain>
    </source>
</reference>
<dbReference type="PANTHER" id="PTHR43791">
    <property type="entry name" value="PERMEASE-RELATED"/>
    <property type="match status" value="1"/>
</dbReference>
<dbReference type="SUPFAM" id="SSF103473">
    <property type="entry name" value="MFS general substrate transporter"/>
    <property type="match status" value="1"/>
</dbReference>
<feature type="transmembrane region" description="Helical" evidence="7">
    <location>
        <begin position="157"/>
        <end position="178"/>
    </location>
</feature>
<proteinExistence type="predicted"/>
<evidence type="ECO:0000256" key="6">
    <source>
        <dbReference type="SAM" id="MobiDB-lite"/>
    </source>
</evidence>
<feature type="region of interest" description="Disordered" evidence="6">
    <location>
        <begin position="1"/>
        <end position="35"/>
    </location>
</feature>
<feature type="transmembrane region" description="Helical" evidence="7">
    <location>
        <begin position="451"/>
        <end position="477"/>
    </location>
</feature>
<gene>
    <name evidence="9" type="ORF">CKM354_000768500</name>
</gene>
<feature type="transmembrane region" description="Helical" evidence="7">
    <location>
        <begin position="365"/>
        <end position="384"/>
    </location>
</feature>
<dbReference type="Gene3D" id="1.20.1250.20">
    <property type="entry name" value="MFS general substrate transporter like domains"/>
    <property type="match status" value="2"/>
</dbReference>
<feature type="transmembrane region" description="Helical" evidence="7">
    <location>
        <begin position="94"/>
        <end position="112"/>
    </location>
</feature>
<feature type="transmembrane region" description="Helical" evidence="7">
    <location>
        <begin position="422"/>
        <end position="445"/>
    </location>
</feature>
<feature type="domain" description="Major facilitator superfamily (MFS) profile" evidence="8">
    <location>
        <begin position="61"/>
        <end position="482"/>
    </location>
</feature>
<keyword evidence="10" id="KW-1185">Reference proteome</keyword>
<feature type="transmembrane region" description="Helical" evidence="7">
    <location>
        <begin position="390"/>
        <end position="410"/>
    </location>
</feature>
<dbReference type="GeneID" id="68293260"/>
<dbReference type="InterPro" id="IPR011701">
    <property type="entry name" value="MFS"/>
</dbReference>
<comment type="caution">
    <text evidence="9">The sequence shown here is derived from an EMBL/GenBank/DDBJ whole genome shotgun (WGS) entry which is preliminary data.</text>
</comment>
<keyword evidence="3 7" id="KW-0812">Transmembrane</keyword>
<dbReference type="FunFam" id="1.20.1250.20:FF:000013">
    <property type="entry name" value="MFS general substrate transporter"/>
    <property type="match status" value="1"/>
</dbReference>
<keyword evidence="5 7" id="KW-0472">Membrane</keyword>
<sequence>MAALKTDTLDVEKISDSPVYNEHRSDDSDQEKTLTPEALDDDPVYSYAEQRKIIHRLDARLITVAGIIYMNSLMDRSNLPNANIAGMSVDLQLTGFRYSLISLVFFITYTIFQPPATLLTRKIGPRIFLSGICLAWGAVMIGFSFVQDWVVLVPLRLLLGLFEAGYFPGVVYLISTWYARYDMQKRYAGFYALGLVASGCSGILAYGLMQLDGRAGLEGWRWIFLVFGLLTVAAAFLGFAFLVDFPDVAVNKKHWKFLNREEIEFILRRIDKDRGDSAQEPWNFRKWLAAGADWKIWLFALCFFNSGLTTQAYALAFFLPIILNSNMGFDVGESQLLTAPPYAASALVMFSCAWIGDKYRVRGPLLFFTATLGIIGAAVLGWAHSAGARYFGTFLICMASNGGIPTVMAYQANNVRGQWKRAFASATLVGFGGIGGIAGSTVFRSQDAPTYIPGIIACIAVNVMIIVIVAFNTVVFARQNKKADRGEMVLEGDPKFRYTL</sequence>